<evidence type="ECO:0000313" key="3">
    <source>
        <dbReference type="Proteomes" id="UP000016934"/>
    </source>
</evidence>
<dbReference type="STRING" id="665912.M2TA99"/>
<feature type="transmembrane region" description="Helical" evidence="1">
    <location>
        <begin position="40"/>
        <end position="61"/>
    </location>
</feature>
<dbReference type="PANTHER" id="PTHR37471">
    <property type="entry name" value="UNNAMED PRODUCT"/>
    <property type="match status" value="1"/>
</dbReference>
<gene>
    <name evidence="2" type="ORF">COCSADRAFT_35825</name>
</gene>
<dbReference type="eggNOG" id="ENOG502QW6Q">
    <property type="taxonomic scope" value="Eukaryota"/>
</dbReference>
<reference evidence="3" key="2">
    <citation type="journal article" date="2013" name="PLoS Genet.">
        <title>Comparative genome structure, secondary metabolite, and effector coding capacity across Cochliobolus pathogens.</title>
        <authorList>
            <person name="Condon B.J."/>
            <person name="Leng Y."/>
            <person name="Wu D."/>
            <person name="Bushley K.E."/>
            <person name="Ohm R.A."/>
            <person name="Otillar R."/>
            <person name="Martin J."/>
            <person name="Schackwitz W."/>
            <person name="Grimwood J."/>
            <person name="MohdZainudin N."/>
            <person name="Xue C."/>
            <person name="Wang R."/>
            <person name="Manning V.A."/>
            <person name="Dhillon B."/>
            <person name="Tu Z.J."/>
            <person name="Steffenson B.J."/>
            <person name="Salamov A."/>
            <person name="Sun H."/>
            <person name="Lowry S."/>
            <person name="LaButti K."/>
            <person name="Han J."/>
            <person name="Copeland A."/>
            <person name="Lindquist E."/>
            <person name="Barry K."/>
            <person name="Schmutz J."/>
            <person name="Baker S.E."/>
            <person name="Ciuffetti L.M."/>
            <person name="Grigoriev I.V."/>
            <person name="Zhong S."/>
            <person name="Turgeon B.G."/>
        </authorList>
    </citation>
    <scope>NUCLEOTIDE SEQUENCE [LARGE SCALE GENOMIC DNA]</scope>
    <source>
        <strain evidence="3">ND90Pr / ATCC 201652</strain>
    </source>
</reference>
<keyword evidence="1" id="KW-0812">Transmembrane</keyword>
<dbReference type="HOGENOM" id="CLU_027502_1_0_1"/>
<keyword evidence="3" id="KW-1185">Reference proteome</keyword>
<dbReference type="KEGG" id="bsc:COCSADRAFT_35825"/>
<dbReference type="AlphaFoldDB" id="M2TA99"/>
<dbReference type="OMA" id="APEHEIK"/>
<protein>
    <submittedName>
        <fullName evidence="2">Uncharacterized protein</fullName>
    </submittedName>
</protein>
<keyword evidence="1" id="KW-0472">Membrane</keyword>
<dbReference type="GeneID" id="19138546"/>
<proteinExistence type="predicted"/>
<dbReference type="OrthoDB" id="6431331at2759"/>
<sequence>MIGTSTWDYIFIRACIFVLHWIAPLSVLWCLISLFYPRLYISWILQVWASLETAFHLLVYYPRKIYLQRAATHPTPISREQRRVLFQRCHQNIPDPERYLLKWFRDAPASEIKQENVKDFFRWAFLNTGEPNTREDEELEGYIKMMEELLERKIEPGRGKADCLRLTLDKVNMLHRSLTWYLCVSIVDTVASGYMRYHSFDFYRTSLLRFPTVFPMRPFTLLTPYRSLTKTITYWHRPHTSRTRLPVLFIYGIGIGIYPYIDFLAELNLADEIDGPDGEIGIIAVEIMSVSFRITGEALGKGEMCQEIDCILKAHNWEKFVLVSHS</sequence>
<feature type="transmembrane region" description="Helical" evidence="1">
    <location>
        <begin position="12"/>
        <end position="34"/>
    </location>
</feature>
<dbReference type="PANTHER" id="PTHR37471:SF1">
    <property type="entry name" value="AB HYDROLASE-1 DOMAIN-CONTAINING PROTEIN"/>
    <property type="match status" value="1"/>
</dbReference>
<reference evidence="2 3" key="1">
    <citation type="journal article" date="2012" name="PLoS Pathog.">
        <title>Diverse lifestyles and strategies of plant pathogenesis encoded in the genomes of eighteen Dothideomycetes fungi.</title>
        <authorList>
            <person name="Ohm R.A."/>
            <person name="Feau N."/>
            <person name="Henrissat B."/>
            <person name="Schoch C.L."/>
            <person name="Horwitz B.A."/>
            <person name="Barry K.W."/>
            <person name="Condon B.J."/>
            <person name="Copeland A.C."/>
            <person name="Dhillon B."/>
            <person name="Glaser F."/>
            <person name="Hesse C.N."/>
            <person name="Kosti I."/>
            <person name="LaButti K."/>
            <person name="Lindquist E.A."/>
            <person name="Lucas S."/>
            <person name="Salamov A.A."/>
            <person name="Bradshaw R.E."/>
            <person name="Ciuffetti L."/>
            <person name="Hamelin R.C."/>
            <person name="Kema G.H.J."/>
            <person name="Lawrence C."/>
            <person name="Scott J.A."/>
            <person name="Spatafora J.W."/>
            <person name="Turgeon B.G."/>
            <person name="de Wit P.J.G.M."/>
            <person name="Zhong S."/>
            <person name="Goodwin S.B."/>
            <person name="Grigoriev I.V."/>
        </authorList>
    </citation>
    <scope>NUCLEOTIDE SEQUENCE [LARGE SCALE GENOMIC DNA]</scope>
    <source>
        <strain evidence="3">ND90Pr / ATCC 201652</strain>
    </source>
</reference>
<dbReference type="Proteomes" id="UP000016934">
    <property type="component" value="Unassembled WGS sequence"/>
</dbReference>
<dbReference type="EMBL" id="KB445641">
    <property type="protein sequence ID" value="EMD65842.1"/>
    <property type="molecule type" value="Genomic_DNA"/>
</dbReference>
<dbReference type="RefSeq" id="XP_007698407.1">
    <property type="nucleotide sequence ID" value="XM_007700217.1"/>
</dbReference>
<name>M2TA99_COCSN</name>
<organism evidence="2 3">
    <name type="scientific">Cochliobolus sativus (strain ND90Pr / ATCC 201652)</name>
    <name type="common">Common root rot and spot blotch fungus</name>
    <name type="synonym">Bipolaris sorokiniana</name>
    <dbReference type="NCBI Taxonomy" id="665912"/>
    <lineage>
        <taxon>Eukaryota</taxon>
        <taxon>Fungi</taxon>
        <taxon>Dikarya</taxon>
        <taxon>Ascomycota</taxon>
        <taxon>Pezizomycotina</taxon>
        <taxon>Dothideomycetes</taxon>
        <taxon>Pleosporomycetidae</taxon>
        <taxon>Pleosporales</taxon>
        <taxon>Pleosporineae</taxon>
        <taxon>Pleosporaceae</taxon>
        <taxon>Bipolaris</taxon>
    </lineage>
</organism>
<keyword evidence="1" id="KW-1133">Transmembrane helix</keyword>
<accession>M2TA99</accession>
<evidence type="ECO:0000313" key="2">
    <source>
        <dbReference type="EMBL" id="EMD65842.1"/>
    </source>
</evidence>
<evidence type="ECO:0000256" key="1">
    <source>
        <dbReference type="SAM" id="Phobius"/>
    </source>
</evidence>